<dbReference type="Pfam" id="PF00762">
    <property type="entry name" value="Ferrochelatase"/>
    <property type="match status" value="2"/>
</dbReference>
<dbReference type="GO" id="GO:0004325">
    <property type="term" value="F:ferrochelatase activity"/>
    <property type="evidence" value="ECO:0007669"/>
    <property type="project" value="UniProtKB-UniRule"/>
</dbReference>
<comment type="caution">
    <text evidence="10">The sequence shown here is derived from an EMBL/GenBank/DDBJ whole genome shotgun (WGS) entry which is preliminary data.</text>
</comment>
<gene>
    <name evidence="7 10" type="primary">hemH</name>
    <name evidence="10" type="ORF">CAMGR0001_1181</name>
</gene>
<dbReference type="EMBL" id="ACYG01000027">
    <property type="protein sequence ID" value="EEV16887.1"/>
    <property type="molecule type" value="Genomic_DNA"/>
</dbReference>
<accession>C8PIY2</accession>
<evidence type="ECO:0000256" key="3">
    <source>
        <dbReference type="ARBA" id="ARBA00023133"/>
    </source>
</evidence>
<dbReference type="RefSeq" id="WP_005871745.1">
    <property type="nucleotide sequence ID" value="NZ_ACYG01000027.1"/>
</dbReference>
<dbReference type="GO" id="GO:0005737">
    <property type="term" value="C:cytoplasm"/>
    <property type="evidence" value="ECO:0007669"/>
    <property type="project" value="UniProtKB-SubCell"/>
</dbReference>
<keyword evidence="2 7" id="KW-0408">Iron</keyword>
<comment type="function">
    <text evidence="7 8">Catalyzes the ferrous insertion into protoporphyrin IX.</text>
</comment>
<dbReference type="PANTHER" id="PTHR11108:SF1">
    <property type="entry name" value="FERROCHELATASE, MITOCHONDRIAL"/>
    <property type="match status" value="1"/>
</dbReference>
<evidence type="ECO:0000256" key="6">
    <source>
        <dbReference type="ARBA" id="ARBA00024536"/>
    </source>
</evidence>
<evidence type="ECO:0000256" key="5">
    <source>
        <dbReference type="ARBA" id="ARBA00023244"/>
    </source>
</evidence>
<proteinExistence type="inferred from homology"/>
<keyword evidence="4 7" id="KW-0456">Lyase</keyword>
<dbReference type="GO" id="GO:0006783">
    <property type="term" value="P:heme biosynthetic process"/>
    <property type="evidence" value="ECO:0007669"/>
    <property type="project" value="UniProtKB-UniRule"/>
</dbReference>
<dbReference type="InterPro" id="IPR033644">
    <property type="entry name" value="Ferrochelatase_C"/>
</dbReference>
<dbReference type="PANTHER" id="PTHR11108">
    <property type="entry name" value="FERROCHELATASE"/>
    <property type="match status" value="1"/>
</dbReference>
<feature type="binding site" evidence="7">
    <location>
        <position position="323"/>
    </location>
    <ligand>
        <name>Fe(2+)</name>
        <dbReference type="ChEBI" id="CHEBI:29033"/>
    </ligand>
</feature>
<evidence type="ECO:0000256" key="2">
    <source>
        <dbReference type="ARBA" id="ARBA00023004"/>
    </source>
</evidence>
<dbReference type="eggNOG" id="COG0276">
    <property type="taxonomic scope" value="Bacteria"/>
</dbReference>
<organism evidence="10 11">
    <name type="scientific">Campylobacter gracilis RM3268</name>
    <dbReference type="NCBI Taxonomy" id="553220"/>
    <lineage>
        <taxon>Bacteria</taxon>
        <taxon>Pseudomonadati</taxon>
        <taxon>Campylobacterota</taxon>
        <taxon>Epsilonproteobacteria</taxon>
        <taxon>Campylobacterales</taxon>
        <taxon>Campylobacteraceae</taxon>
        <taxon>Campylobacter</taxon>
    </lineage>
</organism>
<evidence type="ECO:0000256" key="9">
    <source>
        <dbReference type="SAM" id="MobiDB-lite"/>
    </source>
</evidence>
<dbReference type="NCBIfam" id="TIGR00109">
    <property type="entry name" value="hemH"/>
    <property type="match status" value="1"/>
</dbReference>
<comment type="catalytic activity">
    <reaction evidence="6">
        <text>Fe-coproporphyrin III + 2 H(+) = coproporphyrin III + Fe(2+)</text>
        <dbReference type="Rhea" id="RHEA:49572"/>
        <dbReference type="ChEBI" id="CHEBI:15378"/>
        <dbReference type="ChEBI" id="CHEBI:29033"/>
        <dbReference type="ChEBI" id="CHEBI:68438"/>
        <dbReference type="ChEBI" id="CHEBI:131725"/>
        <dbReference type="EC" id="4.99.1.9"/>
    </reaction>
    <physiologicalReaction direction="right-to-left" evidence="6">
        <dbReference type="Rhea" id="RHEA:49574"/>
    </physiologicalReaction>
</comment>
<protein>
    <recommendedName>
        <fullName evidence="7 8">Ferrochelatase</fullName>
        <ecNumber evidence="7 8">4.98.1.1</ecNumber>
    </recommendedName>
    <alternativeName>
        <fullName evidence="7">Heme synthase</fullName>
    </alternativeName>
    <alternativeName>
        <fullName evidence="7">Protoheme ferro-lyase</fullName>
    </alternativeName>
</protein>
<dbReference type="InterPro" id="IPR001015">
    <property type="entry name" value="Ferrochelatase"/>
</dbReference>
<dbReference type="InterPro" id="IPR033659">
    <property type="entry name" value="Ferrochelatase_N"/>
</dbReference>
<keyword evidence="7" id="KW-0479">Metal-binding</keyword>
<name>C8PIY2_9BACT</name>
<evidence type="ECO:0000256" key="1">
    <source>
        <dbReference type="ARBA" id="ARBA00007718"/>
    </source>
</evidence>
<dbReference type="STRING" id="824.CGRAC_0963"/>
<reference evidence="10 11" key="1">
    <citation type="submission" date="2009-07" db="EMBL/GenBank/DDBJ databases">
        <authorList>
            <person name="Madupu R."/>
            <person name="Sebastian Y."/>
            <person name="Durkin A.S."/>
            <person name="Torralba M."/>
            <person name="Methe B."/>
            <person name="Sutton G.G."/>
            <person name="Strausberg R.L."/>
            <person name="Nelson K.E."/>
        </authorList>
    </citation>
    <scope>NUCLEOTIDE SEQUENCE [LARGE SCALE GENOMIC DNA]</scope>
    <source>
        <strain evidence="10 11">RM3268</strain>
    </source>
</reference>
<dbReference type="InterPro" id="IPR019772">
    <property type="entry name" value="Ferrochelatase_AS"/>
</dbReference>
<dbReference type="AlphaFoldDB" id="C8PIY2"/>
<evidence type="ECO:0000313" key="11">
    <source>
        <dbReference type="Proteomes" id="UP000005709"/>
    </source>
</evidence>
<dbReference type="SUPFAM" id="SSF53800">
    <property type="entry name" value="Chelatase"/>
    <property type="match status" value="2"/>
</dbReference>
<dbReference type="PROSITE" id="PS00534">
    <property type="entry name" value="FERROCHELATASE"/>
    <property type="match status" value="1"/>
</dbReference>
<comment type="similarity">
    <text evidence="1 7 8">Belongs to the ferrochelatase family.</text>
</comment>
<dbReference type="CDD" id="cd00419">
    <property type="entry name" value="Ferrochelatase_C"/>
    <property type="match status" value="1"/>
</dbReference>
<dbReference type="UniPathway" id="UPA00252">
    <property type="reaction ID" value="UER00325"/>
</dbReference>
<comment type="pathway">
    <text evidence="7 8">Porphyrin-containing compound metabolism; protoheme biosynthesis; protoheme from protoporphyrin-IX: step 1/1.</text>
</comment>
<keyword evidence="3 7" id="KW-0350">Heme biosynthesis</keyword>
<dbReference type="GO" id="GO:0046872">
    <property type="term" value="F:metal ion binding"/>
    <property type="evidence" value="ECO:0007669"/>
    <property type="project" value="UniProtKB-KW"/>
</dbReference>
<keyword evidence="5 7" id="KW-0627">Porphyrin biosynthesis</keyword>
<keyword evidence="11" id="KW-1185">Reference proteome</keyword>
<dbReference type="CDD" id="cd03411">
    <property type="entry name" value="Ferrochelatase_N"/>
    <property type="match status" value="1"/>
</dbReference>
<evidence type="ECO:0000256" key="8">
    <source>
        <dbReference type="RuleBase" id="RU000607"/>
    </source>
</evidence>
<dbReference type="HAMAP" id="MF_00323">
    <property type="entry name" value="Ferrochelatase"/>
    <property type="match status" value="1"/>
</dbReference>
<evidence type="ECO:0000313" key="10">
    <source>
        <dbReference type="EMBL" id="EEV16887.1"/>
    </source>
</evidence>
<feature type="binding site" evidence="7">
    <location>
        <position position="242"/>
    </location>
    <ligand>
        <name>Fe(2+)</name>
        <dbReference type="ChEBI" id="CHEBI:29033"/>
    </ligand>
</feature>
<dbReference type="Gene3D" id="3.40.50.1400">
    <property type="match status" value="3"/>
</dbReference>
<feature type="region of interest" description="Disordered" evidence="9">
    <location>
        <begin position="111"/>
        <end position="132"/>
    </location>
</feature>
<evidence type="ECO:0000256" key="7">
    <source>
        <dbReference type="HAMAP-Rule" id="MF_00323"/>
    </source>
</evidence>
<sequence length="365" mass="40692">MKKALILLNMGGPNNLSEVEVFLKNMFNDPFILGIKSDFWRSVLAALIVRSRAAAALSNYEKLGGRSPICSITEALCERVNSLARAELSARLKFEGAADASAANEPLQDISLQSKPPQDVPTHGEPLQNEAPQDKKPIDELICDYAMNYTPPFAEDVFKKYADFDEIILMPLYPHFSKTTVQSSLCSAEAALKRLGIKNYKIVDIFYDSAAYNEILLNLIAGCVAKFSVDEISQISLIFSAHSLPVKMVAAGDPYKAQVEAHVEILKDLLAARGIKFKEIILAYQSRLGPVKWLEPNVADVLRDLQSKKALIFPIAFCVDNSETDFELDIFYRAQARELGYEYYEVCKCPNSREDFAKFILAQAL</sequence>
<comment type="catalytic activity">
    <reaction evidence="7 8">
        <text>heme b + 2 H(+) = protoporphyrin IX + Fe(2+)</text>
        <dbReference type="Rhea" id="RHEA:22584"/>
        <dbReference type="ChEBI" id="CHEBI:15378"/>
        <dbReference type="ChEBI" id="CHEBI:29033"/>
        <dbReference type="ChEBI" id="CHEBI:57306"/>
        <dbReference type="ChEBI" id="CHEBI:60344"/>
        <dbReference type="EC" id="4.98.1.1"/>
    </reaction>
</comment>
<dbReference type="EC" id="4.98.1.1" evidence="7 8"/>
<keyword evidence="7 8" id="KW-0963">Cytoplasm</keyword>
<evidence type="ECO:0000256" key="4">
    <source>
        <dbReference type="ARBA" id="ARBA00023239"/>
    </source>
</evidence>
<comment type="subcellular location">
    <subcellularLocation>
        <location evidence="7 8">Cytoplasm</location>
    </subcellularLocation>
</comment>
<dbReference type="Proteomes" id="UP000005709">
    <property type="component" value="Unassembled WGS sequence"/>
</dbReference>